<evidence type="ECO:0000256" key="1">
    <source>
        <dbReference type="SAM" id="MobiDB-lite"/>
    </source>
</evidence>
<evidence type="ECO:0000313" key="3">
    <source>
        <dbReference type="EMBL" id="KAK8247380.1"/>
    </source>
</evidence>
<feature type="transmembrane region" description="Helical" evidence="2">
    <location>
        <begin position="20"/>
        <end position="45"/>
    </location>
</feature>
<keyword evidence="2" id="KW-1133">Transmembrane helix</keyword>
<proteinExistence type="predicted"/>
<keyword evidence="4" id="KW-1185">Reference proteome</keyword>
<protein>
    <submittedName>
        <fullName evidence="3">Uncharacterized protein</fullName>
    </submittedName>
</protein>
<sequence>MAALSRLVERSEDAENSEHGPVFIVTLLLIIFMAISILSSVVFVLTTPHARAFTPQWRARPGDRPYRAARTPRALEEGLPKIPEPAAGPSSRDKESWPIRPKLKTPEAQRKILSPKRVRSEEFEEIELNDTRPANMI</sequence>
<keyword evidence="2" id="KW-0472">Membrane</keyword>
<evidence type="ECO:0000256" key="2">
    <source>
        <dbReference type="SAM" id="Phobius"/>
    </source>
</evidence>
<dbReference type="EMBL" id="JBBWRZ010000001">
    <property type="protein sequence ID" value="KAK8247380.1"/>
    <property type="molecule type" value="Genomic_DNA"/>
</dbReference>
<dbReference type="Proteomes" id="UP001492380">
    <property type="component" value="Unassembled WGS sequence"/>
</dbReference>
<keyword evidence="2" id="KW-0812">Transmembrane</keyword>
<comment type="caution">
    <text evidence="3">The sequence shown here is derived from an EMBL/GenBank/DDBJ whole genome shotgun (WGS) entry which is preliminary data.</text>
</comment>
<gene>
    <name evidence="3" type="ORF">HDK90DRAFT_507048</name>
</gene>
<accession>A0ABR1Z4N2</accession>
<feature type="region of interest" description="Disordered" evidence="1">
    <location>
        <begin position="56"/>
        <end position="137"/>
    </location>
</feature>
<name>A0ABR1Z4N2_9PEZI</name>
<reference evidence="3 4" key="1">
    <citation type="submission" date="2024-04" db="EMBL/GenBank/DDBJ databases">
        <title>Phyllosticta paracitricarpa is synonymous to the EU quarantine fungus P. citricarpa based on phylogenomic analyses.</title>
        <authorList>
            <consortium name="Lawrence Berkeley National Laboratory"/>
            <person name="Van Ingen-Buijs V.A."/>
            <person name="Van Westerhoven A.C."/>
            <person name="Haridas S."/>
            <person name="Skiadas P."/>
            <person name="Martin F."/>
            <person name="Groenewald J.Z."/>
            <person name="Crous P.W."/>
            <person name="Seidl M.F."/>
        </authorList>
    </citation>
    <scope>NUCLEOTIDE SEQUENCE [LARGE SCALE GENOMIC DNA]</scope>
    <source>
        <strain evidence="3 4">CBS 123374</strain>
    </source>
</reference>
<evidence type="ECO:0000313" key="4">
    <source>
        <dbReference type="Proteomes" id="UP001492380"/>
    </source>
</evidence>
<organism evidence="3 4">
    <name type="scientific">Phyllosticta capitalensis</name>
    <dbReference type="NCBI Taxonomy" id="121624"/>
    <lineage>
        <taxon>Eukaryota</taxon>
        <taxon>Fungi</taxon>
        <taxon>Dikarya</taxon>
        <taxon>Ascomycota</taxon>
        <taxon>Pezizomycotina</taxon>
        <taxon>Dothideomycetes</taxon>
        <taxon>Dothideomycetes incertae sedis</taxon>
        <taxon>Botryosphaeriales</taxon>
        <taxon>Phyllostictaceae</taxon>
        <taxon>Phyllosticta</taxon>
    </lineage>
</organism>